<keyword evidence="2" id="KW-1185">Reference proteome</keyword>
<dbReference type="EMBL" id="KZ613470">
    <property type="protein sequence ID" value="PMD25576.1"/>
    <property type="molecule type" value="Genomic_DNA"/>
</dbReference>
<dbReference type="Proteomes" id="UP000235672">
    <property type="component" value="Unassembled WGS sequence"/>
</dbReference>
<name>A0A2J6QH33_9HELO</name>
<reference evidence="1 2" key="1">
    <citation type="submission" date="2016-05" db="EMBL/GenBank/DDBJ databases">
        <title>A degradative enzymes factory behind the ericoid mycorrhizal symbiosis.</title>
        <authorList>
            <consortium name="DOE Joint Genome Institute"/>
            <person name="Martino E."/>
            <person name="Morin E."/>
            <person name="Grelet G."/>
            <person name="Kuo A."/>
            <person name="Kohler A."/>
            <person name="Daghino S."/>
            <person name="Barry K."/>
            <person name="Choi C."/>
            <person name="Cichocki N."/>
            <person name="Clum A."/>
            <person name="Copeland A."/>
            <person name="Hainaut M."/>
            <person name="Haridas S."/>
            <person name="Labutti K."/>
            <person name="Lindquist E."/>
            <person name="Lipzen A."/>
            <person name="Khouja H.-R."/>
            <person name="Murat C."/>
            <person name="Ohm R."/>
            <person name="Olson A."/>
            <person name="Spatafora J."/>
            <person name="Veneault-Fourrey C."/>
            <person name="Henrissat B."/>
            <person name="Grigoriev I."/>
            <person name="Martin F."/>
            <person name="Perotto S."/>
        </authorList>
    </citation>
    <scope>NUCLEOTIDE SEQUENCE [LARGE SCALE GENOMIC DNA]</scope>
    <source>
        <strain evidence="1 2">UAMH 7357</strain>
    </source>
</reference>
<protein>
    <submittedName>
        <fullName evidence="1">Uncharacterized protein</fullName>
    </submittedName>
</protein>
<proteinExistence type="predicted"/>
<evidence type="ECO:0000313" key="2">
    <source>
        <dbReference type="Proteomes" id="UP000235672"/>
    </source>
</evidence>
<accession>A0A2J6QH33</accession>
<evidence type="ECO:0000313" key="1">
    <source>
        <dbReference type="EMBL" id="PMD25576.1"/>
    </source>
</evidence>
<organism evidence="1 2">
    <name type="scientific">Hyaloscypha hepaticicola</name>
    <dbReference type="NCBI Taxonomy" id="2082293"/>
    <lineage>
        <taxon>Eukaryota</taxon>
        <taxon>Fungi</taxon>
        <taxon>Dikarya</taxon>
        <taxon>Ascomycota</taxon>
        <taxon>Pezizomycotina</taxon>
        <taxon>Leotiomycetes</taxon>
        <taxon>Helotiales</taxon>
        <taxon>Hyaloscyphaceae</taxon>
        <taxon>Hyaloscypha</taxon>
    </lineage>
</organism>
<dbReference type="AlphaFoldDB" id="A0A2J6QH33"/>
<gene>
    <name evidence="1" type="ORF">NA56DRAFT_439150</name>
</gene>
<sequence length="150" mass="16235">MYDRGDFGVFLRPFCSGSSSAGGMVWRAPKSLLLCPHEACQEARTFGDLLAGATGPAVAGGTGAACRIIARRIGIDFWDIKDVELQAVIPPAACSEEHGLAWTTCSHHAAPPGRLWRGSFELLCVLWVYASYLRPNTMNNTILTGPRMRP</sequence>